<organism evidence="1 2">
    <name type="scientific">Mobiluncus holmesii ATCC 35242</name>
    <dbReference type="NCBI Taxonomy" id="887899"/>
    <lineage>
        <taxon>Bacteria</taxon>
        <taxon>Bacillati</taxon>
        <taxon>Actinomycetota</taxon>
        <taxon>Actinomycetes</taxon>
        <taxon>Actinomycetales</taxon>
        <taxon>Actinomycetaceae</taxon>
        <taxon>Mobiluncus</taxon>
    </lineage>
</organism>
<name>E6M326_9ACTO</name>
<comment type="caution">
    <text evidence="1">The sequence shown here is derived from an EMBL/GenBank/DDBJ whole genome shotgun (WGS) entry which is preliminary data.</text>
</comment>
<evidence type="ECO:0000313" key="1">
    <source>
        <dbReference type="EMBL" id="EFU82362.1"/>
    </source>
</evidence>
<proteinExistence type="predicted"/>
<protein>
    <submittedName>
        <fullName evidence="1">Uncharacterized protein</fullName>
    </submittedName>
</protein>
<dbReference type="AlphaFoldDB" id="E6M326"/>
<dbReference type="EMBL" id="AEPZ01000005">
    <property type="protein sequence ID" value="EFU82362.1"/>
    <property type="molecule type" value="Genomic_DNA"/>
</dbReference>
<dbReference type="HOGENOM" id="CLU_2991754_0_0_11"/>
<sequence>MDIFGIRPHVPPPDYLMVNSTQINSAGNEITQNELAHALFKLGKADEVKRLNLKYSK</sequence>
<gene>
    <name evidence="1" type="ORF">HMPREF0576_0731</name>
</gene>
<keyword evidence="2" id="KW-1185">Reference proteome</keyword>
<accession>E6M326</accession>
<evidence type="ECO:0000313" key="2">
    <source>
        <dbReference type="Proteomes" id="UP000003343"/>
    </source>
</evidence>
<dbReference type="Proteomes" id="UP000003343">
    <property type="component" value="Unassembled WGS sequence"/>
</dbReference>
<reference evidence="1 2" key="1">
    <citation type="submission" date="2010-12" db="EMBL/GenBank/DDBJ databases">
        <authorList>
            <person name="Muzny D."/>
            <person name="Qin X."/>
            <person name="Deng J."/>
            <person name="Jiang H."/>
            <person name="Liu Y."/>
            <person name="Qu J."/>
            <person name="Song X.-Z."/>
            <person name="Zhang L."/>
            <person name="Thornton R."/>
            <person name="Coyle M."/>
            <person name="Francisco L."/>
            <person name="Jackson L."/>
            <person name="Javaid M."/>
            <person name="Korchina V."/>
            <person name="Kovar C."/>
            <person name="Mata R."/>
            <person name="Mathew T."/>
            <person name="Ngo R."/>
            <person name="Nguyen L."/>
            <person name="Nguyen N."/>
            <person name="Okwuonu G."/>
            <person name="Ongeri F."/>
            <person name="Pham C."/>
            <person name="Simmons D."/>
            <person name="Wilczek-Boney K."/>
            <person name="Hale W."/>
            <person name="Jakkamsetti A."/>
            <person name="Pham P."/>
            <person name="Ruth R."/>
            <person name="San Lucas F."/>
            <person name="Warren J."/>
            <person name="Zhang J."/>
            <person name="Zhao Z."/>
            <person name="Zhou C."/>
            <person name="Zhu D."/>
            <person name="Lee S."/>
            <person name="Bess C."/>
            <person name="Blankenburg K."/>
            <person name="Forbes L."/>
            <person name="Fu Q."/>
            <person name="Gubbala S."/>
            <person name="Hirani K."/>
            <person name="Jayaseelan J.C."/>
            <person name="Lara F."/>
            <person name="Munidasa M."/>
            <person name="Palculict T."/>
            <person name="Patil S."/>
            <person name="Pu L.-L."/>
            <person name="Saada N."/>
            <person name="Tang L."/>
            <person name="Weissenberger G."/>
            <person name="Zhu Y."/>
            <person name="Hemphill L."/>
            <person name="Shang Y."/>
            <person name="Youmans B."/>
            <person name="Ayvaz T."/>
            <person name="Ross M."/>
            <person name="Santibanez J."/>
            <person name="Aqrawi P."/>
            <person name="Gross S."/>
            <person name="Joshi V."/>
            <person name="Fowler G."/>
            <person name="Nazareth L."/>
            <person name="Reid J."/>
            <person name="Worley K."/>
            <person name="Petrosino J."/>
            <person name="Highlander S."/>
            <person name="Gibbs R."/>
        </authorList>
    </citation>
    <scope>NUCLEOTIDE SEQUENCE [LARGE SCALE GENOMIC DNA]</scope>
    <source>
        <strain evidence="1 2">ATCC 35242</strain>
    </source>
</reference>